<comment type="caution">
    <text evidence="1">The sequence shown here is derived from an EMBL/GenBank/DDBJ whole genome shotgun (WGS) entry which is preliminary data.</text>
</comment>
<sequence length="598" mass="69621">MIEKLRESLQELESIDPKEWHNIPQPIVKGIISLKSCIKLQSSFFETLNKQFTDFESRCNIRILNVQKAIVESQDRICNNDEYLKDTLCQSEAQVKETIDKFSKKLTEEQYLFKYDLESRMDEIKQETITVLKKIDSIPNMIQIQSMINTSADKVKDLVKQDIRDRLFKPEITALNHKIQSVNTDYEEKCRNLAEKIKNNEEKVLENNKNFEDWLNDAMETQRAHNDKLQIMTIEMIKIQKKLEYMDYEKKEFDMKNKELILLINSLKQSSNQEFKRFEINLQSCESNIKNIRQSIIDISQPKTPQSMYSPAMLTFTSLASPIINFTNPISSPPTSPPLSPSPFKNLPAPAQAIKEIPLDDIYKKIHTIKQELITIINEEKDSIIDYIQTQLKYIEIQREKNKSASENAIDELKEKLSWLPINLNQLEGMSPGEARLFTIEARIRSEENSRIHAFNHLSKLIENLNQKTLGYDFQDLKDNKPTSPIVEIITNRKNSVIRKNSPNGIQTNIEWWKKGQDSEMKNFSESGSMINGKMKFSTPVPEIDEIGDIHSVYKEKRRTKAVPKSWDVEASQIPRIQTAMPSKAKNLKYFSRVNKIY</sequence>
<organism evidence="1 2">
    <name type="scientific">Stentor coeruleus</name>
    <dbReference type="NCBI Taxonomy" id="5963"/>
    <lineage>
        <taxon>Eukaryota</taxon>
        <taxon>Sar</taxon>
        <taxon>Alveolata</taxon>
        <taxon>Ciliophora</taxon>
        <taxon>Postciliodesmatophora</taxon>
        <taxon>Heterotrichea</taxon>
        <taxon>Heterotrichida</taxon>
        <taxon>Stentoridae</taxon>
        <taxon>Stentor</taxon>
    </lineage>
</organism>
<name>A0A1R2BHE2_9CILI</name>
<evidence type="ECO:0000313" key="1">
    <source>
        <dbReference type="EMBL" id="OMJ76196.1"/>
    </source>
</evidence>
<dbReference type="EMBL" id="MPUH01000645">
    <property type="protein sequence ID" value="OMJ76196.1"/>
    <property type="molecule type" value="Genomic_DNA"/>
</dbReference>
<accession>A0A1R2BHE2</accession>
<reference evidence="1 2" key="1">
    <citation type="submission" date="2016-11" db="EMBL/GenBank/DDBJ databases">
        <title>The macronuclear genome of Stentor coeruleus: a giant cell with tiny introns.</title>
        <authorList>
            <person name="Slabodnick M."/>
            <person name="Ruby J.G."/>
            <person name="Reiff S.B."/>
            <person name="Swart E.C."/>
            <person name="Gosai S."/>
            <person name="Prabakaran S."/>
            <person name="Witkowska E."/>
            <person name="Larue G.E."/>
            <person name="Fisher S."/>
            <person name="Freeman R.M."/>
            <person name="Gunawardena J."/>
            <person name="Chu W."/>
            <person name="Stover N.A."/>
            <person name="Gregory B.D."/>
            <person name="Nowacki M."/>
            <person name="Derisi J."/>
            <person name="Roy S.W."/>
            <person name="Marshall W.F."/>
            <person name="Sood P."/>
        </authorList>
    </citation>
    <scope>NUCLEOTIDE SEQUENCE [LARGE SCALE GENOMIC DNA]</scope>
    <source>
        <strain evidence="1">WM001</strain>
    </source>
</reference>
<dbReference type="AlphaFoldDB" id="A0A1R2BHE2"/>
<dbReference type="OrthoDB" id="325151at2759"/>
<gene>
    <name evidence="1" type="ORF">SteCoe_24491</name>
</gene>
<evidence type="ECO:0000313" key="2">
    <source>
        <dbReference type="Proteomes" id="UP000187209"/>
    </source>
</evidence>
<protein>
    <submittedName>
        <fullName evidence="1">Uncharacterized protein</fullName>
    </submittedName>
</protein>
<keyword evidence="2" id="KW-1185">Reference proteome</keyword>
<dbReference type="Proteomes" id="UP000187209">
    <property type="component" value="Unassembled WGS sequence"/>
</dbReference>
<proteinExistence type="predicted"/>